<name>B1FXL6_PARG4</name>
<protein>
    <submittedName>
        <fullName evidence="3">Glycosyl transferase group 1</fullName>
    </submittedName>
</protein>
<dbReference type="InterPro" id="IPR028098">
    <property type="entry name" value="Glyco_trans_4-like_N"/>
</dbReference>
<dbReference type="Gene3D" id="3.40.50.2000">
    <property type="entry name" value="Glycogen Phosphorylase B"/>
    <property type="match status" value="2"/>
</dbReference>
<gene>
    <name evidence="3" type="ORF">BgramDRAFT_2084</name>
</gene>
<dbReference type="PANTHER" id="PTHR45947:SF13">
    <property type="entry name" value="TRANSFERASE"/>
    <property type="match status" value="1"/>
</dbReference>
<dbReference type="InterPro" id="IPR001296">
    <property type="entry name" value="Glyco_trans_1"/>
</dbReference>
<comment type="caution">
    <text evidence="3">The sequence shown here is derived from an EMBL/GenBank/DDBJ whole genome shotgun (WGS) entry which is preliminary data.</text>
</comment>
<dbReference type="EMBL" id="ABLD01000004">
    <property type="protein sequence ID" value="EDT11559.1"/>
    <property type="molecule type" value="Genomic_DNA"/>
</dbReference>
<dbReference type="Proteomes" id="UP000005045">
    <property type="component" value="Unassembled WGS sequence"/>
</dbReference>
<evidence type="ECO:0000313" key="4">
    <source>
        <dbReference type="Proteomes" id="UP000005045"/>
    </source>
</evidence>
<dbReference type="GO" id="GO:0016757">
    <property type="term" value="F:glycosyltransferase activity"/>
    <property type="evidence" value="ECO:0007669"/>
    <property type="project" value="InterPro"/>
</dbReference>
<dbReference type="OrthoDB" id="9802525at2"/>
<proteinExistence type="predicted"/>
<accession>B1FXL6</accession>
<keyword evidence="4" id="KW-1185">Reference proteome</keyword>
<keyword evidence="3" id="KW-0808">Transferase</keyword>
<dbReference type="GeneID" id="97000591"/>
<evidence type="ECO:0000259" key="2">
    <source>
        <dbReference type="Pfam" id="PF13579"/>
    </source>
</evidence>
<dbReference type="PANTHER" id="PTHR45947">
    <property type="entry name" value="SULFOQUINOVOSYL TRANSFERASE SQD2"/>
    <property type="match status" value="1"/>
</dbReference>
<dbReference type="RefSeq" id="WP_006048642.1">
    <property type="nucleotide sequence ID" value="NZ_ABLD01000004.1"/>
</dbReference>
<dbReference type="InterPro" id="IPR050194">
    <property type="entry name" value="Glycosyltransferase_grp1"/>
</dbReference>
<reference evidence="3 4" key="1">
    <citation type="submission" date="2008-03" db="EMBL/GenBank/DDBJ databases">
        <title>Sequencing of the draft genome and assembly of Burkholderia graminis C4D1M.</title>
        <authorList>
            <consortium name="US DOE Joint Genome Institute (JGI-PGF)"/>
            <person name="Copeland A."/>
            <person name="Lucas S."/>
            <person name="Lapidus A."/>
            <person name="Glavina del Rio T."/>
            <person name="Dalin E."/>
            <person name="Tice H."/>
            <person name="Bruce D."/>
            <person name="Goodwin L."/>
            <person name="Pitluck S."/>
            <person name="Larimer F."/>
            <person name="Land M.L."/>
            <person name="Hauser L."/>
            <person name="Tiedje J."/>
            <person name="Richardson P."/>
        </authorList>
    </citation>
    <scope>NUCLEOTIDE SEQUENCE [LARGE SCALE GENOMIC DNA]</scope>
    <source>
        <strain evidence="4">ATCC 700544 / DSM 17151 / LMG 18924 / NCIMB 13744 / C4D1M</strain>
    </source>
</reference>
<feature type="domain" description="Glycosyltransferase subfamily 4-like N-terminal" evidence="2">
    <location>
        <begin position="16"/>
        <end position="173"/>
    </location>
</feature>
<feature type="domain" description="Glycosyl transferase family 1" evidence="1">
    <location>
        <begin position="192"/>
        <end position="353"/>
    </location>
</feature>
<sequence>MKVLHIYRTYFPDPPGGLQEAIRQIALSTRTCGVEPRIFTLSPTPRPPAIDFPEGRVVRAKSWAAPASCDLGGIGSLTTYREMADWADVVHFHFPWPFADVLHLLGATKKPTVMTYHSDVVRQKVLGAVYGPLMRRTLRSMSAVVATSPAYAQTSETLAACVQGERLKTIPLGIIDYRDAPHSQDTERDIVSRLGLANGEPYFLALGVLRYYKGLHTLVEAARVVNAKIVIAGSGPERERLSALARQTGATNVVFAGQVTHEEKVVLLRNCRAMVLPSHLRSEAFGMVLVEAEMFGKPMVCCEVGSGTSYVNENGVTGFVVAPEAPQELARAMNALLDDDALAVQMGRAARERYEALFSGLALGRAYGALYREIAPPGRKG</sequence>
<evidence type="ECO:0000259" key="1">
    <source>
        <dbReference type="Pfam" id="PF00534"/>
    </source>
</evidence>
<evidence type="ECO:0000313" key="3">
    <source>
        <dbReference type="EMBL" id="EDT11559.1"/>
    </source>
</evidence>
<dbReference type="SUPFAM" id="SSF53756">
    <property type="entry name" value="UDP-Glycosyltransferase/glycogen phosphorylase"/>
    <property type="match status" value="1"/>
</dbReference>
<organism evidence="3 4">
    <name type="scientific">Paraburkholderia graminis (strain ATCC 700544 / DSM 17151 / LMG 18924 / NCIMB 13744 / C4D1M)</name>
    <dbReference type="NCBI Taxonomy" id="396598"/>
    <lineage>
        <taxon>Bacteria</taxon>
        <taxon>Pseudomonadati</taxon>
        <taxon>Pseudomonadota</taxon>
        <taxon>Betaproteobacteria</taxon>
        <taxon>Burkholderiales</taxon>
        <taxon>Burkholderiaceae</taxon>
        <taxon>Paraburkholderia</taxon>
    </lineage>
</organism>
<dbReference type="AlphaFoldDB" id="B1FXL6"/>
<dbReference type="Pfam" id="PF13579">
    <property type="entry name" value="Glyco_trans_4_4"/>
    <property type="match status" value="1"/>
</dbReference>
<dbReference type="Pfam" id="PF00534">
    <property type="entry name" value="Glycos_transf_1"/>
    <property type="match status" value="1"/>
</dbReference>